<gene>
    <name evidence="4" type="ORF">GMRT_11915</name>
</gene>
<dbReference type="EMBL" id="VDLU01000002">
    <property type="protein sequence ID" value="TNJ28529.1"/>
    <property type="molecule type" value="Genomic_DNA"/>
</dbReference>
<dbReference type="Proteomes" id="UP000315496">
    <property type="component" value="Chromosome 2"/>
</dbReference>
<dbReference type="SUPFAM" id="SSF50104">
    <property type="entry name" value="Translation proteins SH3-like domain"/>
    <property type="match status" value="1"/>
</dbReference>
<dbReference type="OrthoDB" id="1539250at2759"/>
<keyword evidence="2 4" id="KW-0689">Ribosomal protein</keyword>
<dbReference type="GO" id="GO:1990904">
    <property type="term" value="C:ribonucleoprotein complex"/>
    <property type="evidence" value="ECO:0007669"/>
    <property type="project" value="UniProtKB-KW"/>
</dbReference>
<dbReference type="InterPro" id="IPR001147">
    <property type="entry name" value="Ribosomal_eL21"/>
</dbReference>
<evidence type="ECO:0000256" key="1">
    <source>
        <dbReference type="ARBA" id="ARBA00008427"/>
    </source>
</evidence>
<dbReference type="Gene3D" id="2.30.30.70">
    <property type="entry name" value="Ribosomal protein L21"/>
    <property type="match status" value="1"/>
</dbReference>
<keyword evidence="3" id="KW-0687">Ribonucleoprotein</keyword>
<reference evidence="4 5" key="1">
    <citation type="submission" date="2019-05" db="EMBL/GenBank/DDBJ databases">
        <title>The compact genome of Giardia muris reveals important steps in the evolution of intestinal protozoan parasites.</title>
        <authorList>
            <person name="Xu F."/>
            <person name="Jimenez-Gonzalez A."/>
            <person name="Einarsson E."/>
            <person name="Astvaldsson A."/>
            <person name="Peirasmaki D."/>
            <person name="Eckmann L."/>
            <person name="Andersson J.O."/>
            <person name="Svard S.G."/>
            <person name="Jerlstrom-Hultqvist J."/>
        </authorList>
    </citation>
    <scope>NUCLEOTIDE SEQUENCE [LARGE SCALE GENOMIC DNA]</scope>
    <source>
        <strain evidence="4 5">Roberts-Thomson</strain>
    </source>
</reference>
<evidence type="ECO:0000313" key="4">
    <source>
        <dbReference type="EMBL" id="TNJ28529.1"/>
    </source>
</evidence>
<comment type="caution">
    <text evidence="4">The sequence shown here is derived from an EMBL/GenBank/DDBJ whole genome shotgun (WGS) entry which is preliminary data.</text>
</comment>
<dbReference type="InterPro" id="IPR018259">
    <property type="entry name" value="Ribosomal_eL21_CS"/>
</dbReference>
<dbReference type="Pfam" id="PF01157">
    <property type="entry name" value="Ribosomal_L21e"/>
    <property type="match status" value="1"/>
</dbReference>
<dbReference type="InterPro" id="IPR008991">
    <property type="entry name" value="Translation_prot_SH3-like_sf"/>
</dbReference>
<evidence type="ECO:0000256" key="3">
    <source>
        <dbReference type="ARBA" id="ARBA00023274"/>
    </source>
</evidence>
<dbReference type="GO" id="GO:0006412">
    <property type="term" value="P:translation"/>
    <property type="evidence" value="ECO:0007669"/>
    <property type="project" value="InterPro"/>
</dbReference>
<accession>A0A4Z1T7I0</accession>
<comment type="similarity">
    <text evidence="1">Belongs to the eukaryotic ribosomal protein eL21 family.</text>
</comment>
<organism evidence="4 5">
    <name type="scientific">Giardia muris</name>
    <dbReference type="NCBI Taxonomy" id="5742"/>
    <lineage>
        <taxon>Eukaryota</taxon>
        <taxon>Metamonada</taxon>
        <taxon>Diplomonadida</taxon>
        <taxon>Hexamitidae</taxon>
        <taxon>Giardiinae</taxon>
        <taxon>Giardia</taxon>
    </lineage>
</organism>
<keyword evidence="5" id="KW-1185">Reference proteome</keyword>
<protein>
    <submittedName>
        <fullName evidence="4">Ribosomal protein L21</fullName>
    </submittedName>
</protein>
<sequence length="159" mass="18155">MTHSQGFRCKTRYAFARGFRKHGIIGLTAYNRVYKLGQYVDIKVNGAYHKGMPHHFYHGRTGTVFNVGPRAIGVQVHKRVKGRILLKRIYVRLEHLRPSKCRDDFLARVKARDEARSHAKANNLPVPCLKRVNPGPRPAHDVDVSNAIEVTPIKYDGIF</sequence>
<dbReference type="AlphaFoldDB" id="A0A4Z1T7I0"/>
<name>A0A4Z1T7I0_GIAMU</name>
<dbReference type="PROSITE" id="PS01171">
    <property type="entry name" value="RIBOSOMAL_L21E"/>
    <property type="match status" value="1"/>
</dbReference>
<proteinExistence type="inferred from homology"/>
<dbReference type="InterPro" id="IPR036948">
    <property type="entry name" value="Ribosomal_eL21_sf"/>
</dbReference>
<evidence type="ECO:0000313" key="5">
    <source>
        <dbReference type="Proteomes" id="UP000315496"/>
    </source>
</evidence>
<dbReference type="GO" id="GO:0005840">
    <property type="term" value="C:ribosome"/>
    <property type="evidence" value="ECO:0007669"/>
    <property type="project" value="UniProtKB-KW"/>
</dbReference>
<evidence type="ECO:0000256" key="2">
    <source>
        <dbReference type="ARBA" id="ARBA00022980"/>
    </source>
</evidence>
<dbReference type="FunFam" id="2.30.30.70:FF:000001">
    <property type="entry name" value="60S ribosomal protein L21"/>
    <property type="match status" value="1"/>
</dbReference>
<dbReference type="PANTHER" id="PTHR20981">
    <property type="entry name" value="60S RIBOSOMAL PROTEIN L21"/>
    <property type="match status" value="1"/>
</dbReference>
<dbReference type="GO" id="GO:0003735">
    <property type="term" value="F:structural constituent of ribosome"/>
    <property type="evidence" value="ECO:0007669"/>
    <property type="project" value="InterPro"/>
</dbReference>
<dbReference type="Gene3D" id="6.10.250.3260">
    <property type="match status" value="1"/>
</dbReference>
<dbReference type="VEuPathDB" id="GiardiaDB:GMRT_11915"/>